<evidence type="ECO:0000313" key="2">
    <source>
        <dbReference type="Proteomes" id="UP000239469"/>
    </source>
</evidence>
<reference evidence="1 2" key="1">
    <citation type="submission" date="2017-01" db="EMBL/GenBank/DDBJ databases">
        <title>New insights into the genetic diversity of Chromobacterium isolated from tropical freshwater lake.</title>
        <authorList>
            <person name="Santos A.B."/>
            <person name="Nascimento A.M."/>
            <person name="Da Silva P.C."/>
        </authorList>
    </citation>
    <scope>NUCLEOTIDE SEQUENCE [LARGE SCALE GENOMIC DNA]</scope>
    <source>
        <strain evidence="1 2">56AF</strain>
    </source>
</reference>
<protein>
    <submittedName>
        <fullName evidence="1">Uncharacterized protein</fullName>
    </submittedName>
</protein>
<gene>
    <name evidence="1" type="ORF">BUE93_21235</name>
</gene>
<evidence type="ECO:0000313" key="1">
    <source>
        <dbReference type="EMBL" id="PRP68646.1"/>
    </source>
</evidence>
<name>A0A2S9WZ21_9NEIS</name>
<organism evidence="1 2">
    <name type="scientific">Chromobacterium amazonense</name>
    <dbReference type="NCBI Taxonomy" id="1382803"/>
    <lineage>
        <taxon>Bacteria</taxon>
        <taxon>Pseudomonadati</taxon>
        <taxon>Pseudomonadota</taxon>
        <taxon>Betaproteobacteria</taxon>
        <taxon>Neisseriales</taxon>
        <taxon>Chromobacteriaceae</taxon>
        <taxon>Chromobacterium</taxon>
    </lineage>
</organism>
<sequence>MGEDIINFAVNINLDNQAMPGMEGFTAGISGNALHYVIQTAKYCQSVNIPFNFEQTLEVCRDHLVGDSIQQPMHHSLPEVMQGAYIAKMLIDKGVISEKGSQMNQEQMLGALQGAVAEANDKVRILQQTVYAYA</sequence>
<accession>A0A2S9WZ21</accession>
<proteinExistence type="predicted"/>
<dbReference type="EMBL" id="MTBD01000090">
    <property type="protein sequence ID" value="PRP68646.1"/>
    <property type="molecule type" value="Genomic_DNA"/>
</dbReference>
<dbReference type="AlphaFoldDB" id="A0A2S9WZ21"/>
<dbReference type="Proteomes" id="UP000239469">
    <property type="component" value="Unassembled WGS sequence"/>
</dbReference>
<comment type="caution">
    <text evidence="1">The sequence shown here is derived from an EMBL/GenBank/DDBJ whole genome shotgun (WGS) entry which is preliminary data.</text>
</comment>